<protein>
    <recommendedName>
        <fullName evidence="4">Chitin-binding type-2 domain-containing protein</fullName>
    </recommendedName>
</protein>
<keyword evidence="3" id="KW-1185">Reference proteome</keyword>
<evidence type="ECO:0000313" key="3">
    <source>
        <dbReference type="Proteomes" id="UP000827092"/>
    </source>
</evidence>
<evidence type="ECO:0008006" key="4">
    <source>
        <dbReference type="Google" id="ProtNLM"/>
    </source>
</evidence>
<sequence length="107" mass="11768">MKTRTFLLLALFTLLSFKVEASHGASQVTSNSKTTISNRFLGFPSKPSRSRRSPQFPQMFLVQGISRPFCNLFGNAGCAPHLVSQCSGGYKYDFSAQRCRKIGIGGK</sequence>
<comment type="caution">
    <text evidence="2">The sequence shown here is derived from an EMBL/GenBank/DDBJ whole genome shotgun (WGS) entry which is preliminary data.</text>
</comment>
<dbReference type="AlphaFoldDB" id="A0AAV6U5A8"/>
<evidence type="ECO:0000313" key="2">
    <source>
        <dbReference type="EMBL" id="KAG8179121.1"/>
    </source>
</evidence>
<name>A0AAV6U5A8_9ARAC</name>
<organism evidence="2 3">
    <name type="scientific">Oedothorax gibbosus</name>
    <dbReference type="NCBI Taxonomy" id="931172"/>
    <lineage>
        <taxon>Eukaryota</taxon>
        <taxon>Metazoa</taxon>
        <taxon>Ecdysozoa</taxon>
        <taxon>Arthropoda</taxon>
        <taxon>Chelicerata</taxon>
        <taxon>Arachnida</taxon>
        <taxon>Araneae</taxon>
        <taxon>Araneomorphae</taxon>
        <taxon>Entelegynae</taxon>
        <taxon>Araneoidea</taxon>
        <taxon>Linyphiidae</taxon>
        <taxon>Erigoninae</taxon>
        <taxon>Oedothorax</taxon>
    </lineage>
</organism>
<accession>A0AAV6U5A8</accession>
<keyword evidence="1" id="KW-0732">Signal</keyword>
<evidence type="ECO:0000256" key="1">
    <source>
        <dbReference type="SAM" id="SignalP"/>
    </source>
</evidence>
<gene>
    <name evidence="2" type="ORF">JTE90_012530</name>
</gene>
<reference evidence="2 3" key="1">
    <citation type="journal article" date="2022" name="Nat. Ecol. Evol.">
        <title>A masculinizing supergene underlies an exaggerated male reproductive morph in a spider.</title>
        <authorList>
            <person name="Hendrickx F."/>
            <person name="De Corte Z."/>
            <person name="Sonet G."/>
            <person name="Van Belleghem S.M."/>
            <person name="Kostlbacher S."/>
            <person name="Vangestel C."/>
        </authorList>
    </citation>
    <scope>NUCLEOTIDE SEQUENCE [LARGE SCALE GENOMIC DNA]</scope>
    <source>
        <strain evidence="2">W744_W776</strain>
    </source>
</reference>
<dbReference type="Proteomes" id="UP000827092">
    <property type="component" value="Unassembled WGS sequence"/>
</dbReference>
<dbReference type="EMBL" id="JAFNEN010000647">
    <property type="protein sequence ID" value="KAG8179121.1"/>
    <property type="molecule type" value="Genomic_DNA"/>
</dbReference>
<feature type="signal peptide" evidence="1">
    <location>
        <begin position="1"/>
        <end position="21"/>
    </location>
</feature>
<proteinExistence type="predicted"/>
<feature type="chain" id="PRO_5043529403" description="Chitin-binding type-2 domain-containing protein" evidence="1">
    <location>
        <begin position="22"/>
        <end position="107"/>
    </location>
</feature>